<dbReference type="Proteomes" id="UP001243195">
    <property type="component" value="Unassembled WGS sequence"/>
</dbReference>
<protein>
    <submittedName>
        <fullName evidence="2">Uncharacterized protein</fullName>
    </submittedName>
</protein>
<dbReference type="EMBL" id="JAVIDA010000017">
    <property type="protein sequence ID" value="MDQ9072289.1"/>
    <property type="molecule type" value="Genomic_DNA"/>
</dbReference>
<dbReference type="RefSeq" id="WP_277091370.1">
    <property type="nucleotide sequence ID" value="NZ_JAKVJG010000013.1"/>
</dbReference>
<reference evidence="2" key="1">
    <citation type="submission" date="2023-08" db="EMBL/GenBank/DDBJ databases">
        <title>Emergence of clinically-relevant ST2 carbapenem-resistant Acinetobacter baumannii strains in hospital sewages in Zhejiang, East of China.</title>
        <authorList>
            <person name="Kaichao C."/>
            <person name="Zhang R."/>
        </authorList>
    </citation>
    <scope>NUCLEOTIDE SEQUENCE</scope>
    <source>
        <strain evidence="2">M-SY-60</strain>
    </source>
</reference>
<sequence length="311" mass="36460">MFNKKYILVSIKKLTNEDQTAVRELKIDQKNIRFFRDVLMQQFRFSEVKGGWSLDFFVDSDYQQRLFVEFEEGECSTIKNRTKKFNQLTQLAFVESAEPHLDEFSCEMTSLLIRGSKAIKVKDLYQASTHCGYIDGRGAQYIHLNKNPEIENSFGKSQFFRHVLLHSLAYAYLMVMEQLSNALVQAVSEQKNEDELRQIYKKVVLFNARYFLYQPINLEAPAMCEAWKRVDQVLGISQTNQELIKQIENVHYILNLENDKKLAQEKEKAAADIEHRNHIENKYNQRLALVAIWISFIGLISVVDIIKNWIK</sequence>
<comment type="caution">
    <text evidence="2">The sequence shown here is derived from an EMBL/GenBank/DDBJ whole genome shotgun (WGS) entry which is preliminary data.</text>
</comment>
<proteinExistence type="predicted"/>
<accession>A0AAW8JQK1</accession>
<keyword evidence="1" id="KW-1133">Transmembrane helix</keyword>
<keyword evidence="1" id="KW-0472">Membrane</keyword>
<organism evidence="2 3">
    <name type="scientific">Acinetobacter gerneri</name>
    <dbReference type="NCBI Taxonomy" id="202952"/>
    <lineage>
        <taxon>Bacteria</taxon>
        <taxon>Pseudomonadati</taxon>
        <taxon>Pseudomonadota</taxon>
        <taxon>Gammaproteobacteria</taxon>
        <taxon>Moraxellales</taxon>
        <taxon>Moraxellaceae</taxon>
        <taxon>Acinetobacter</taxon>
    </lineage>
</organism>
<gene>
    <name evidence="2" type="ORF">RFH51_12555</name>
</gene>
<keyword evidence="1" id="KW-0812">Transmembrane</keyword>
<evidence type="ECO:0000313" key="2">
    <source>
        <dbReference type="EMBL" id="MDQ9072289.1"/>
    </source>
</evidence>
<name>A0AAW8JQK1_9GAMM</name>
<evidence type="ECO:0000313" key="3">
    <source>
        <dbReference type="Proteomes" id="UP001243195"/>
    </source>
</evidence>
<evidence type="ECO:0000256" key="1">
    <source>
        <dbReference type="SAM" id="Phobius"/>
    </source>
</evidence>
<feature type="transmembrane region" description="Helical" evidence="1">
    <location>
        <begin position="287"/>
        <end position="306"/>
    </location>
</feature>
<dbReference type="AlphaFoldDB" id="A0AAW8JQK1"/>